<evidence type="ECO:0000313" key="7">
    <source>
        <dbReference type="Proteomes" id="UP000614610"/>
    </source>
</evidence>
<evidence type="ECO:0000313" key="2">
    <source>
        <dbReference type="EMBL" id="KAF3186448.1"/>
    </source>
</evidence>
<dbReference type="EMBL" id="WIWT01000042">
    <property type="protein sequence ID" value="KAF3209487.1"/>
    <property type="molecule type" value="Genomic_DNA"/>
</dbReference>
<dbReference type="Proteomes" id="UP000472727">
    <property type="component" value="Unassembled WGS sequence"/>
</dbReference>
<protein>
    <submittedName>
        <fullName evidence="3">Uncharacterized protein</fullName>
    </submittedName>
</protein>
<dbReference type="EMBL" id="JAABOE010000017">
    <property type="protein sequence ID" value="KAF3186448.1"/>
    <property type="molecule type" value="Genomic_DNA"/>
</dbReference>
<comment type="caution">
    <text evidence="3">The sequence shown here is derived from an EMBL/GenBank/DDBJ whole genome shotgun (WGS) entry which is preliminary data.</text>
</comment>
<accession>A0A6G1MQJ6</accession>
<evidence type="ECO:0000313" key="5">
    <source>
        <dbReference type="Proteomes" id="UP000472727"/>
    </source>
</evidence>
<dbReference type="EMBL" id="WIWS01000002">
    <property type="protein sequence ID" value="KAF3229428.1"/>
    <property type="molecule type" value="Genomic_DNA"/>
</dbReference>
<feature type="compositionally biased region" description="Basic and acidic residues" evidence="1">
    <location>
        <begin position="413"/>
        <end position="425"/>
    </location>
</feature>
<evidence type="ECO:0000313" key="4">
    <source>
        <dbReference type="EMBL" id="KAF3229428.1"/>
    </source>
</evidence>
<evidence type="ECO:0000256" key="1">
    <source>
        <dbReference type="SAM" id="MobiDB-lite"/>
    </source>
</evidence>
<sequence>MSLNIFSGRFRPKPLPGTALYSATTNKSGPILKYDDQSGNLFTEETFTTPSAALSIFDKPTFSERRVLFLKYRRTNSEKQEGTLFNLCRMSLLQHVESLTPDVLIDLPWHYGKIIWDDIIHATADSYTIFRNFCEVYGHEPDFHPGNRELCNTSTKIPASRHLRIAMSESTPWIPHYIPYLASPSAAWLVNLTIKGGFDFWELTELNGLRNLVCLTLEFPPANSGYNALGRVFKNWVTNKANFNNLRVLRLMNILDTVVSGEAKILANLNGLSGLKVVELRIVDRYIRVPIYRCEYLKKKDFGIGQRTGWAAFCGNTACPECLAALRQNADLANIALSKVPWAGSDAFKRMHKVAEWIIMKERMAKGKRRVMLEVSPSLNAEKVSGWVYFYREETGPCPVETVSEPNGGKKRPLSEIKTQGEEKLSAPPKRQSLNKTYKAKASKRRDIGSLLSSFN</sequence>
<evidence type="ECO:0000313" key="3">
    <source>
        <dbReference type="EMBL" id="KAF3209487.1"/>
    </source>
</evidence>
<reference evidence="5 6" key="1">
    <citation type="submission" date="2019-06" db="EMBL/GenBank/DDBJ databases">
        <authorList>
            <person name="Palmer J.M."/>
        </authorList>
    </citation>
    <scope>NUCLEOTIDE SEQUENCE</scope>
    <source>
        <strain evidence="4 5">TWF106</strain>
        <strain evidence="3">TWF679</strain>
        <strain evidence="2 6">TWF788</strain>
    </source>
</reference>
<dbReference type="OrthoDB" id="5273928at2759"/>
<name>A0A6G1MQJ6_ORBOL</name>
<feature type="region of interest" description="Disordered" evidence="1">
    <location>
        <begin position="400"/>
        <end position="456"/>
    </location>
</feature>
<evidence type="ECO:0000313" key="6">
    <source>
        <dbReference type="Proteomes" id="UP000479691"/>
    </source>
</evidence>
<gene>
    <name evidence="4" type="ORF">TWF106_004343</name>
    <name evidence="3" type="ORF">TWF679_007312</name>
    <name evidence="2" type="ORF">TWF788_003306</name>
</gene>
<dbReference type="Proteomes" id="UP000479691">
    <property type="component" value="Unassembled WGS sequence"/>
</dbReference>
<proteinExistence type="predicted"/>
<organism evidence="3 7">
    <name type="scientific">Orbilia oligospora</name>
    <name type="common">Nematode-trapping fungus</name>
    <name type="synonym">Arthrobotrys oligospora</name>
    <dbReference type="NCBI Taxonomy" id="2813651"/>
    <lineage>
        <taxon>Eukaryota</taxon>
        <taxon>Fungi</taxon>
        <taxon>Dikarya</taxon>
        <taxon>Ascomycota</taxon>
        <taxon>Pezizomycotina</taxon>
        <taxon>Orbiliomycetes</taxon>
        <taxon>Orbiliales</taxon>
        <taxon>Orbiliaceae</taxon>
        <taxon>Orbilia</taxon>
    </lineage>
</organism>
<dbReference type="Proteomes" id="UP000614610">
    <property type="component" value="Unassembled WGS sequence"/>
</dbReference>
<dbReference type="AlphaFoldDB" id="A0A6G1MQJ6"/>